<feature type="region of interest" description="Disordered" evidence="4">
    <location>
        <begin position="349"/>
        <end position="398"/>
    </location>
</feature>
<feature type="domain" description="AB hydrolase-1" evidence="6">
    <location>
        <begin position="45"/>
        <end position="138"/>
    </location>
</feature>
<dbReference type="PANTHER" id="PTHR15913">
    <property type="entry name" value="ACID CLUSTER PROTEIN 33"/>
    <property type="match status" value="1"/>
</dbReference>
<dbReference type="EMBL" id="VRMN01000010">
    <property type="protein sequence ID" value="KAA8492122.1"/>
    <property type="molecule type" value="Genomic_DNA"/>
</dbReference>
<evidence type="ECO:0000256" key="4">
    <source>
        <dbReference type="SAM" id="MobiDB-lite"/>
    </source>
</evidence>
<dbReference type="Pfam" id="PF00561">
    <property type="entry name" value="Abhydrolase_1"/>
    <property type="match status" value="1"/>
</dbReference>
<dbReference type="GO" id="GO:0005737">
    <property type="term" value="C:cytoplasm"/>
    <property type="evidence" value="ECO:0007669"/>
    <property type="project" value="UniProtKB-SubCell"/>
</dbReference>
<keyword evidence="5" id="KW-0812">Transmembrane</keyword>
<keyword evidence="3" id="KW-0963">Cytoplasm</keyword>
<feature type="compositionally biased region" description="Basic and acidic residues" evidence="4">
    <location>
        <begin position="312"/>
        <end position="329"/>
    </location>
</feature>
<feature type="transmembrane region" description="Helical" evidence="5">
    <location>
        <begin position="103"/>
        <end position="122"/>
    </location>
</feature>
<dbReference type="InterPro" id="IPR000073">
    <property type="entry name" value="AB_hydrolase_1"/>
</dbReference>
<feature type="region of interest" description="Disordered" evidence="4">
    <location>
        <begin position="312"/>
        <end position="335"/>
    </location>
</feature>
<evidence type="ECO:0000256" key="3">
    <source>
        <dbReference type="ARBA" id="ARBA00022490"/>
    </source>
</evidence>
<evidence type="ECO:0000256" key="2">
    <source>
        <dbReference type="ARBA" id="ARBA00020148"/>
    </source>
</evidence>
<feature type="compositionally biased region" description="Polar residues" evidence="4">
    <location>
        <begin position="349"/>
        <end position="362"/>
    </location>
</feature>
<dbReference type="InterPro" id="IPR026151">
    <property type="entry name" value="Maspardin"/>
</dbReference>
<name>A0A5J4YM73_PORPP</name>
<sequence length="639" mass="69127">MGDLALGEEYANFRAWVPRNVLPVGALNAKNVLYYDWGPREFAEPVVCVHGLAGAADQFFHQMLALAIKGYRVILLQLPQHADMHELVEAMHIFFEMVDVRALHFYAVGLGGLVALSYAAAFPTMVRSMMLTHACCSTAKMKNLIPLPVQLLRWSPDFLLHKVVNDLLPTGNAALHEALAVEFMAMRTSETDRASILARLELALTPCSVEGQNIVLPDDTITLIDSLELRNADTAQGQMARQVLEQFPSARQALIKHAGEFPFLSVPDEVSMHMVVHLRKHAPKPANTLDIPEPARPRVENIEEYRLLKEEQRRAKKEQQQRQREEQKNARGSLAAATAAIAAAVMSNRSDAQNVDPNSSRSEQQEQERAEEPQQHVESLASQSGGVHNNSEPPVFAIPGAIATGVGEGTSTSAHAAVGISPLRSTPEMRSHMRVPSVLLGEGSAAESSYTLREEDAAQVVPPGADPLGAIIEAGDEGQGVATPVALSSRDAGGYASGSLSQNSSTTLTGVFDLRTAHASDTIPRSVSTSAARDATSSSLSGERGRASVNSNAIDVSSTRSPSMPVGLSAAMEPVRTVKTQKELEGDEWDEFRERPEQQSAPNAPGVQKVAKNKKGKDELNYGHEDEDWRAFLGSEALE</sequence>
<comment type="subcellular location">
    <subcellularLocation>
        <location evidence="1">Cytoplasm</location>
    </subcellularLocation>
</comment>
<keyword evidence="8" id="KW-1185">Reference proteome</keyword>
<feature type="region of interest" description="Disordered" evidence="4">
    <location>
        <begin position="523"/>
        <end position="624"/>
    </location>
</feature>
<proteinExistence type="predicted"/>
<dbReference type="Proteomes" id="UP000324585">
    <property type="component" value="Unassembled WGS sequence"/>
</dbReference>
<comment type="caution">
    <text evidence="7">The sequence shown here is derived from an EMBL/GenBank/DDBJ whole genome shotgun (WGS) entry which is preliminary data.</text>
</comment>
<evidence type="ECO:0000259" key="6">
    <source>
        <dbReference type="Pfam" id="PF00561"/>
    </source>
</evidence>
<dbReference type="AlphaFoldDB" id="A0A5J4YM73"/>
<dbReference type="SUPFAM" id="SSF53474">
    <property type="entry name" value="alpha/beta-Hydrolases"/>
    <property type="match status" value="1"/>
</dbReference>
<dbReference type="OrthoDB" id="10264550at2759"/>
<evidence type="ECO:0000256" key="1">
    <source>
        <dbReference type="ARBA" id="ARBA00004496"/>
    </source>
</evidence>
<dbReference type="PANTHER" id="PTHR15913:SF0">
    <property type="entry name" value="MASPARDIN"/>
    <property type="match status" value="1"/>
</dbReference>
<feature type="compositionally biased region" description="Polar residues" evidence="4">
    <location>
        <begin position="376"/>
        <end position="392"/>
    </location>
</feature>
<feature type="compositionally biased region" description="Basic and acidic residues" evidence="4">
    <location>
        <begin position="363"/>
        <end position="375"/>
    </location>
</feature>
<evidence type="ECO:0000313" key="8">
    <source>
        <dbReference type="Proteomes" id="UP000324585"/>
    </source>
</evidence>
<keyword evidence="5" id="KW-0472">Membrane</keyword>
<keyword evidence="5" id="KW-1133">Transmembrane helix</keyword>
<gene>
    <name evidence="7" type="ORF">FVE85_3560</name>
</gene>
<reference evidence="8" key="1">
    <citation type="journal article" date="2019" name="Nat. Commun.">
        <title>Expansion of phycobilisome linker gene families in mesophilic red algae.</title>
        <authorList>
            <person name="Lee J."/>
            <person name="Kim D."/>
            <person name="Bhattacharya D."/>
            <person name="Yoon H.S."/>
        </authorList>
    </citation>
    <scope>NUCLEOTIDE SEQUENCE [LARGE SCALE GENOMIC DNA]</scope>
    <source>
        <strain evidence="8">CCMP 1328</strain>
    </source>
</reference>
<evidence type="ECO:0000313" key="7">
    <source>
        <dbReference type="EMBL" id="KAA8492122.1"/>
    </source>
</evidence>
<evidence type="ECO:0000256" key="5">
    <source>
        <dbReference type="SAM" id="Phobius"/>
    </source>
</evidence>
<protein>
    <recommendedName>
        <fullName evidence="2">Maspardin</fullName>
    </recommendedName>
</protein>
<dbReference type="Gene3D" id="3.40.50.1820">
    <property type="entry name" value="alpha/beta hydrolase"/>
    <property type="match status" value="1"/>
</dbReference>
<organism evidence="7 8">
    <name type="scientific">Porphyridium purpureum</name>
    <name type="common">Red alga</name>
    <name type="synonym">Porphyridium cruentum</name>
    <dbReference type="NCBI Taxonomy" id="35688"/>
    <lineage>
        <taxon>Eukaryota</taxon>
        <taxon>Rhodophyta</taxon>
        <taxon>Bangiophyceae</taxon>
        <taxon>Porphyridiales</taxon>
        <taxon>Porphyridiaceae</taxon>
        <taxon>Porphyridium</taxon>
    </lineage>
</organism>
<feature type="compositionally biased region" description="Polar residues" evidence="4">
    <location>
        <begin position="548"/>
        <end position="562"/>
    </location>
</feature>
<accession>A0A5J4YM73</accession>
<dbReference type="InterPro" id="IPR029058">
    <property type="entry name" value="AB_hydrolase_fold"/>
</dbReference>
<feature type="compositionally biased region" description="Low complexity" evidence="4">
    <location>
        <begin position="525"/>
        <end position="541"/>
    </location>
</feature>